<dbReference type="InterPro" id="IPR035919">
    <property type="entry name" value="EAL_sf"/>
</dbReference>
<feature type="transmembrane region" description="Helical" evidence="10">
    <location>
        <begin position="12"/>
        <end position="30"/>
    </location>
</feature>
<dbReference type="InterPro" id="IPR001633">
    <property type="entry name" value="EAL_dom"/>
</dbReference>
<organism evidence="12">
    <name type="scientific">Vibrio parahaemolyticus</name>
    <dbReference type="NCBI Taxonomy" id="670"/>
    <lineage>
        <taxon>Bacteria</taxon>
        <taxon>Pseudomonadati</taxon>
        <taxon>Pseudomonadota</taxon>
        <taxon>Gammaproteobacteria</taxon>
        <taxon>Vibrionales</taxon>
        <taxon>Vibrionaceae</taxon>
        <taxon>Vibrio</taxon>
    </lineage>
</organism>
<keyword evidence="6" id="KW-0378">Hydrolase</keyword>
<evidence type="ECO:0000256" key="3">
    <source>
        <dbReference type="ARBA" id="ARBA00022475"/>
    </source>
</evidence>
<evidence type="ECO:0000256" key="10">
    <source>
        <dbReference type="SAM" id="Phobius"/>
    </source>
</evidence>
<dbReference type="Gene3D" id="3.20.20.450">
    <property type="entry name" value="EAL domain"/>
    <property type="match status" value="1"/>
</dbReference>
<dbReference type="EC" id="3.1.4.52" evidence="2"/>
<name>A0A024B3Y6_VIBPH</name>
<evidence type="ECO:0000256" key="7">
    <source>
        <dbReference type="ARBA" id="ARBA00022989"/>
    </source>
</evidence>
<evidence type="ECO:0000256" key="4">
    <source>
        <dbReference type="ARBA" id="ARBA00022636"/>
    </source>
</evidence>
<comment type="subcellular location">
    <subcellularLocation>
        <location evidence="1">Cell membrane</location>
        <topology evidence="1">Multi-pass membrane protein</topology>
    </subcellularLocation>
</comment>
<dbReference type="PROSITE" id="PS50883">
    <property type="entry name" value="EAL"/>
    <property type="match status" value="1"/>
</dbReference>
<dbReference type="PANTHER" id="PTHR33121">
    <property type="entry name" value="CYCLIC DI-GMP PHOSPHODIESTERASE PDEF"/>
    <property type="match status" value="1"/>
</dbReference>
<proteinExistence type="predicted"/>
<dbReference type="Pfam" id="PF00563">
    <property type="entry name" value="EAL"/>
    <property type="match status" value="1"/>
</dbReference>
<gene>
    <name evidence="12" type="ORF">tc_PAI_039</name>
</gene>
<evidence type="ECO:0000259" key="11">
    <source>
        <dbReference type="PROSITE" id="PS50883"/>
    </source>
</evidence>
<protein>
    <recommendedName>
        <fullName evidence="2">cyclic-guanylate-specific phosphodiesterase</fullName>
        <ecNumber evidence="2">3.1.4.52</ecNumber>
    </recommendedName>
</protein>
<accession>A0A024B3Y6</accession>
<dbReference type="CDD" id="cd01948">
    <property type="entry name" value="EAL"/>
    <property type="match status" value="1"/>
</dbReference>
<dbReference type="Pfam" id="PF12792">
    <property type="entry name" value="CSS-motif"/>
    <property type="match status" value="1"/>
</dbReference>
<sequence>MKNKVVNNLSVFISIFFLISLLSFGLFFIVDKIHEEHEAKKDVHSFNLKLNEKLELYFEQINKVFNKLEKLGVEGDLCDKNVVDELKFIQFDNYIVQNVSVILNDGYICSSLLSSFKDPLSGVKPDLVVNGMTLWFNQSIDGTDYNNKHVVIEKNRFRVNVHLKMLFDFKKNYSNSSYFSAQLLVNNVSVAEYGLSYARNLLSNNESLNSWIYVVKKSKIPGLSFFTAIPMDRVKLIIFKSFNRFFYLIILMNFIVSIIIFCIFYIWINSFKNTLFEAMENGEISPFFQPIIDVEERRVVGAELLCRWRSKDRYIAPSYFIPLAESYGLINYITRYVISFSLDAIGDHLRRNSNFYISINISSSEVYDDVFFDWLCLELKSKSVLCSQIRIELTERELANKEELFEKLTNYRAKGFNIYIDDFGTGYSSLSYLKDLPIDVLKIDKSFVEHIGLCSKTGLIIESIIGMARSLNFDLVAEGVETDEQMKYLTEKGVVLMQGWLFSKALSTGDFLKYIATINSN</sequence>
<comment type="catalytic activity">
    <reaction evidence="9">
        <text>3',3'-c-di-GMP + H2O = 5'-phosphoguanylyl(3'-&gt;5')guanosine + H(+)</text>
        <dbReference type="Rhea" id="RHEA:24902"/>
        <dbReference type="ChEBI" id="CHEBI:15377"/>
        <dbReference type="ChEBI" id="CHEBI:15378"/>
        <dbReference type="ChEBI" id="CHEBI:58754"/>
        <dbReference type="ChEBI" id="CHEBI:58805"/>
        <dbReference type="EC" id="3.1.4.52"/>
    </reaction>
</comment>
<keyword evidence="8 10" id="KW-0472">Membrane</keyword>
<dbReference type="RefSeq" id="WP_050505239.1">
    <property type="nucleotide sequence ID" value="NZ_CP020035.1"/>
</dbReference>
<dbReference type="EMBL" id="KJ468740">
    <property type="protein sequence ID" value="AHZ10941.1"/>
    <property type="molecule type" value="Genomic_DNA"/>
</dbReference>
<dbReference type="InterPro" id="IPR050706">
    <property type="entry name" value="Cyclic-di-GMP_PDE-like"/>
</dbReference>
<keyword evidence="4" id="KW-0973">c-di-GMP</keyword>
<keyword evidence="7 10" id="KW-1133">Transmembrane helix</keyword>
<evidence type="ECO:0000313" key="12">
    <source>
        <dbReference type="EMBL" id="AHZ10941.1"/>
    </source>
</evidence>
<reference evidence="12" key="1">
    <citation type="submission" date="2014-02" db="EMBL/GenBank/DDBJ databases">
        <title>Insectcidical toxin genes in the bacterium Vibrio parahaemolyticus isolated from acute hepatopancreatic necrosis disease-affected shrimp.</title>
        <authorList>
            <person name="Tang K.F.J."/>
            <person name="Lightner D.V."/>
        </authorList>
    </citation>
    <scope>NUCLEOTIDE SEQUENCE</scope>
    <source>
        <strain evidence="12">A3</strain>
    </source>
</reference>
<dbReference type="SUPFAM" id="SSF141868">
    <property type="entry name" value="EAL domain-like"/>
    <property type="match status" value="1"/>
</dbReference>
<dbReference type="GO" id="GO:0071111">
    <property type="term" value="F:cyclic-guanylate-specific phosphodiesterase activity"/>
    <property type="evidence" value="ECO:0007669"/>
    <property type="project" value="UniProtKB-EC"/>
</dbReference>
<evidence type="ECO:0000256" key="9">
    <source>
        <dbReference type="ARBA" id="ARBA00034290"/>
    </source>
</evidence>
<keyword evidence="3" id="KW-1003">Cell membrane</keyword>
<dbReference type="SMART" id="SM00052">
    <property type="entry name" value="EAL"/>
    <property type="match status" value="1"/>
</dbReference>
<keyword evidence="5 10" id="KW-0812">Transmembrane</keyword>
<evidence type="ECO:0000256" key="2">
    <source>
        <dbReference type="ARBA" id="ARBA00012282"/>
    </source>
</evidence>
<feature type="transmembrane region" description="Helical" evidence="10">
    <location>
        <begin position="245"/>
        <end position="268"/>
    </location>
</feature>
<evidence type="ECO:0000256" key="5">
    <source>
        <dbReference type="ARBA" id="ARBA00022692"/>
    </source>
</evidence>
<feature type="domain" description="EAL" evidence="11">
    <location>
        <begin position="268"/>
        <end position="519"/>
    </location>
</feature>
<dbReference type="AlphaFoldDB" id="A0A024B3Y6"/>
<dbReference type="GO" id="GO:0005886">
    <property type="term" value="C:plasma membrane"/>
    <property type="evidence" value="ECO:0007669"/>
    <property type="project" value="UniProtKB-SubCell"/>
</dbReference>
<evidence type="ECO:0000256" key="1">
    <source>
        <dbReference type="ARBA" id="ARBA00004651"/>
    </source>
</evidence>
<dbReference type="PANTHER" id="PTHR33121:SF81">
    <property type="entry name" value="CYCLIC DI-GMP PHOSPHODIESTERASE PDEB-RELATED"/>
    <property type="match status" value="1"/>
</dbReference>
<dbReference type="InterPro" id="IPR024744">
    <property type="entry name" value="CSS-motif_dom"/>
</dbReference>
<evidence type="ECO:0000256" key="6">
    <source>
        <dbReference type="ARBA" id="ARBA00022801"/>
    </source>
</evidence>
<evidence type="ECO:0000256" key="8">
    <source>
        <dbReference type="ARBA" id="ARBA00023136"/>
    </source>
</evidence>